<evidence type="ECO:0000313" key="4">
    <source>
        <dbReference type="Proteomes" id="UP001183582"/>
    </source>
</evidence>
<dbReference type="InterPro" id="IPR000253">
    <property type="entry name" value="FHA_dom"/>
</dbReference>
<sequence length="198" mass="21304">MTTTVHLRSDATCTINIDGAQLHRHGDDVPTLRGDVGDVLLQHAATKDEPVRVVVYDVDRQFTLRVHNDRERIEVVHMQPYQPSESAAVHTTASLLAGSGDSYAVGGGIVIGRRPQSMTSPDATIDNLLPVDDPTVSRSHLVLHWHHGVLYCTDLGSTSGTTVHRGGADMPATGSPVPLKDGDRLTLGESTSFTLRIT</sequence>
<protein>
    <submittedName>
        <fullName evidence="3">FHA domain-containing protein</fullName>
    </submittedName>
</protein>
<dbReference type="Proteomes" id="UP001183582">
    <property type="component" value="Unassembled WGS sequence"/>
</dbReference>
<evidence type="ECO:0000259" key="2">
    <source>
        <dbReference type="PROSITE" id="PS50006"/>
    </source>
</evidence>
<dbReference type="EMBL" id="JAHWXH010000005">
    <property type="protein sequence ID" value="MDS0246993.1"/>
    <property type="molecule type" value="Genomic_DNA"/>
</dbReference>
<dbReference type="SUPFAM" id="SSF49879">
    <property type="entry name" value="SMAD/FHA domain"/>
    <property type="match status" value="1"/>
</dbReference>
<dbReference type="PANTHER" id="PTHR23308">
    <property type="entry name" value="NUCLEAR INHIBITOR OF PROTEIN PHOSPHATASE-1"/>
    <property type="match status" value="1"/>
</dbReference>
<feature type="domain" description="FHA" evidence="2">
    <location>
        <begin position="109"/>
        <end position="164"/>
    </location>
</feature>
<evidence type="ECO:0000256" key="1">
    <source>
        <dbReference type="ARBA" id="ARBA00022553"/>
    </source>
</evidence>
<organism evidence="3 4">
    <name type="scientific">Microbacterium aurantiacum</name>
    <dbReference type="NCBI Taxonomy" id="162393"/>
    <lineage>
        <taxon>Bacteria</taxon>
        <taxon>Bacillati</taxon>
        <taxon>Actinomycetota</taxon>
        <taxon>Actinomycetes</taxon>
        <taxon>Micrococcales</taxon>
        <taxon>Microbacteriaceae</taxon>
        <taxon>Microbacterium</taxon>
    </lineage>
</organism>
<dbReference type="Gene3D" id="2.60.200.20">
    <property type="match status" value="1"/>
</dbReference>
<proteinExistence type="predicted"/>
<dbReference type="PROSITE" id="PS50006">
    <property type="entry name" value="FHA_DOMAIN"/>
    <property type="match status" value="1"/>
</dbReference>
<dbReference type="CDD" id="cd00060">
    <property type="entry name" value="FHA"/>
    <property type="match status" value="1"/>
</dbReference>
<reference evidence="3 4" key="1">
    <citation type="submission" date="2021-06" db="EMBL/GenBank/DDBJ databases">
        <title>Genome-based taxonomic framework of Microbacterium strains isolated from marine environment, the description of four new species and reclassification of four preexisting species.</title>
        <authorList>
            <person name="Lee S.D."/>
            <person name="Kim S.-M."/>
            <person name="Byeon Y.-S."/>
            <person name="Yang H.L."/>
            <person name="Kim I.S."/>
        </authorList>
    </citation>
    <scope>NUCLEOTIDE SEQUENCE [LARGE SCALE GENOMIC DNA]</scope>
    <source>
        <strain evidence="3 4">KACC 20514</strain>
    </source>
</reference>
<dbReference type="SMART" id="SM00240">
    <property type="entry name" value="FHA"/>
    <property type="match status" value="1"/>
</dbReference>
<dbReference type="Pfam" id="PF00498">
    <property type="entry name" value="FHA"/>
    <property type="match status" value="1"/>
</dbReference>
<dbReference type="GeneID" id="301459656"/>
<keyword evidence="1" id="KW-0597">Phosphoprotein</keyword>
<name>A0AAJ2HN41_9MICO</name>
<gene>
    <name evidence="3" type="ORF">KZC50_15450</name>
</gene>
<accession>A0AAJ2HN41</accession>
<evidence type="ECO:0000313" key="3">
    <source>
        <dbReference type="EMBL" id="MDS0246993.1"/>
    </source>
</evidence>
<dbReference type="AlphaFoldDB" id="A0AAJ2HN41"/>
<dbReference type="RefSeq" id="WP_310892269.1">
    <property type="nucleotide sequence ID" value="NZ_BAAAGR010000008.1"/>
</dbReference>
<dbReference type="InterPro" id="IPR050923">
    <property type="entry name" value="Cell_Proc_Reg/RNA_Proc"/>
</dbReference>
<dbReference type="InterPro" id="IPR008984">
    <property type="entry name" value="SMAD_FHA_dom_sf"/>
</dbReference>
<comment type="caution">
    <text evidence="3">The sequence shown here is derived from an EMBL/GenBank/DDBJ whole genome shotgun (WGS) entry which is preliminary data.</text>
</comment>